<dbReference type="Proteomes" id="UP000001307">
    <property type="component" value="Unassembled WGS sequence"/>
</dbReference>
<accession>E4XUX6</accession>
<name>E4XUX6_OIKDI</name>
<keyword evidence="1" id="KW-0812">Transmembrane</keyword>
<dbReference type="InParanoid" id="E4XUX6"/>
<dbReference type="AlphaFoldDB" id="E4XUX6"/>
<keyword evidence="1" id="KW-1133">Transmembrane helix</keyword>
<dbReference type="EMBL" id="FN653193">
    <property type="protein sequence ID" value="CBY13523.1"/>
    <property type="molecule type" value="Genomic_DNA"/>
</dbReference>
<feature type="transmembrane region" description="Helical" evidence="1">
    <location>
        <begin position="6"/>
        <end position="28"/>
    </location>
</feature>
<organism evidence="2 3">
    <name type="scientific">Oikopleura dioica</name>
    <name type="common">Tunicate</name>
    <dbReference type="NCBI Taxonomy" id="34765"/>
    <lineage>
        <taxon>Eukaryota</taxon>
        <taxon>Metazoa</taxon>
        <taxon>Chordata</taxon>
        <taxon>Tunicata</taxon>
        <taxon>Appendicularia</taxon>
        <taxon>Copelata</taxon>
        <taxon>Oikopleuridae</taxon>
        <taxon>Oikopleura</taxon>
    </lineage>
</organism>
<evidence type="ECO:0000256" key="1">
    <source>
        <dbReference type="SAM" id="Phobius"/>
    </source>
</evidence>
<evidence type="ECO:0000313" key="2">
    <source>
        <dbReference type="EMBL" id="CBY13523.1"/>
    </source>
</evidence>
<proteinExistence type="predicted"/>
<gene>
    <name evidence="2" type="ORF">GSOID_T00004841001</name>
</gene>
<protein>
    <submittedName>
        <fullName evidence="2">Uncharacterized protein</fullName>
    </submittedName>
</protein>
<reference evidence="2 3" key="1">
    <citation type="journal article" date="2010" name="Science">
        <title>Plasticity of animal genome architecture unmasked by rapid evolution of a pelagic tunicate.</title>
        <authorList>
            <person name="Denoeud F."/>
            <person name="Henriet S."/>
            <person name="Mungpakdee S."/>
            <person name="Aury J.M."/>
            <person name="Da Silva C."/>
            <person name="Brinkmann H."/>
            <person name="Mikhaleva J."/>
            <person name="Olsen L.C."/>
            <person name="Jubin C."/>
            <person name="Canestro C."/>
            <person name="Bouquet J.M."/>
            <person name="Danks G."/>
            <person name="Poulain J."/>
            <person name="Campsteijn C."/>
            <person name="Adamski M."/>
            <person name="Cross I."/>
            <person name="Yadetie F."/>
            <person name="Muffato M."/>
            <person name="Louis A."/>
            <person name="Butcher S."/>
            <person name="Tsagkogeorga G."/>
            <person name="Konrad A."/>
            <person name="Singh S."/>
            <person name="Jensen M.F."/>
            <person name="Cong E.H."/>
            <person name="Eikeseth-Otteraa H."/>
            <person name="Noel B."/>
            <person name="Anthouard V."/>
            <person name="Porcel B.M."/>
            <person name="Kachouri-Lafond R."/>
            <person name="Nishino A."/>
            <person name="Ugolini M."/>
            <person name="Chourrout P."/>
            <person name="Nishida H."/>
            <person name="Aasland R."/>
            <person name="Huzurbazar S."/>
            <person name="Westhof E."/>
            <person name="Delsuc F."/>
            <person name="Lehrach H."/>
            <person name="Reinhardt R."/>
            <person name="Weissenbach J."/>
            <person name="Roy S.W."/>
            <person name="Artiguenave F."/>
            <person name="Postlethwait J.H."/>
            <person name="Manak J.R."/>
            <person name="Thompson E.M."/>
            <person name="Jaillon O."/>
            <person name="Du Pasquier L."/>
            <person name="Boudinot P."/>
            <person name="Liberles D.A."/>
            <person name="Volff J.N."/>
            <person name="Philippe H."/>
            <person name="Lenhard B."/>
            <person name="Roest Crollius H."/>
            <person name="Wincker P."/>
            <person name="Chourrout D."/>
        </authorList>
    </citation>
    <scope>NUCLEOTIDE SEQUENCE [LARGE SCALE GENOMIC DNA]</scope>
</reference>
<keyword evidence="1" id="KW-0472">Membrane</keyword>
<keyword evidence="3" id="KW-1185">Reference proteome</keyword>
<evidence type="ECO:0000313" key="3">
    <source>
        <dbReference type="Proteomes" id="UP000001307"/>
    </source>
</evidence>
<sequence length="29" mass="3265">MKLLIGIIASALEMICVMFLITWDLILIS</sequence>